<dbReference type="AlphaFoldDB" id="A0A1M5U867"/>
<feature type="domain" description="Tyrosine-protein kinase G-rich" evidence="3">
    <location>
        <begin position="325"/>
        <end position="401"/>
    </location>
</feature>
<proteinExistence type="predicted"/>
<feature type="coiled-coil region" evidence="1">
    <location>
        <begin position="303"/>
        <end position="347"/>
    </location>
</feature>
<feature type="coiled-coil region" evidence="1">
    <location>
        <begin position="175"/>
        <end position="238"/>
    </location>
</feature>
<gene>
    <name evidence="4" type="ORF">SAMN05443551_2529</name>
</gene>
<dbReference type="STRING" id="996342.SAMN05443551_2529"/>
<dbReference type="SUPFAM" id="SSF52540">
    <property type="entry name" value="P-loop containing nucleoside triphosphate hydrolases"/>
    <property type="match status" value="1"/>
</dbReference>
<dbReference type="CDD" id="cd06091">
    <property type="entry name" value="KOW_NusG"/>
    <property type="match status" value="1"/>
</dbReference>
<keyword evidence="1" id="KW-0175">Coiled coil</keyword>
<evidence type="ECO:0000256" key="2">
    <source>
        <dbReference type="SAM" id="Phobius"/>
    </source>
</evidence>
<keyword evidence="2" id="KW-0812">Transmembrane</keyword>
<keyword evidence="2" id="KW-1133">Transmembrane helix</keyword>
<dbReference type="InterPro" id="IPR050445">
    <property type="entry name" value="Bact_polysacc_biosynth/exp"/>
</dbReference>
<dbReference type="PANTHER" id="PTHR32309:SF13">
    <property type="entry name" value="FERRIC ENTEROBACTIN TRANSPORT PROTEIN FEPE"/>
    <property type="match status" value="1"/>
</dbReference>
<dbReference type="GO" id="GO:0005886">
    <property type="term" value="C:plasma membrane"/>
    <property type="evidence" value="ECO:0007669"/>
    <property type="project" value="TreeGrafter"/>
</dbReference>
<protein>
    <submittedName>
        <fullName evidence="4">Uncharacterized protein involved in exopolysaccharide biosynthesis</fullName>
    </submittedName>
</protein>
<evidence type="ECO:0000313" key="5">
    <source>
        <dbReference type="Proteomes" id="UP000184221"/>
    </source>
</evidence>
<keyword evidence="2" id="KW-0472">Membrane</keyword>
<dbReference type="SUPFAM" id="SSF50104">
    <property type="entry name" value="Translation proteins SH3-like domain"/>
    <property type="match status" value="1"/>
</dbReference>
<feature type="transmembrane region" description="Helical" evidence="2">
    <location>
        <begin position="381"/>
        <end position="399"/>
    </location>
</feature>
<dbReference type="InterPro" id="IPR027417">
    <property type="entry name" value="P-loop_NTPase"/>
</dbReference>
<sequence length="621" mass="68403">MAVAIGGYYAYRIAIRKFSATTTIALQVQGSQIVDIESVVSGVSSDFTSLNTEIEVIKSRKLGEQLVQRLNLTADPDFNPYLGEQPEPFYQRYLTEWFGIEPEPMAPPTNAEMFDATVANAMSTISAALQRNTYIFTVTSKTVDPQKSVLLANTLADIYIADQIAVKFEATENAVAWLSDRVTELEIELKTKEDEIKELRGRSNLISPEALEALNQQANDLQDRLDDLRSIAGGAEARLAELRGLQADGDPQAMRSAFADPVLQRLFIDLPAGGSQARDLFGSRFALLVQREANDTERAVAQAVSLERSYAELQSDIAEKTQDLVALQQLEREAEATRVLYDTFLARLKETTVQRGLQEADARVLSPAINGYYVEPRKTRILALSLILGSMLGIGIVLLQQFLHNGFRTAEDLERHTGINVMGQLPKMPISRRNQLVDYLQRKPTSVASEAIRNLRTSVVLSNIDNPPKVIMSTSSIPGEGKTTQAIALAHNFVGLGKKVLLIEGDIRRRAFGQYFINVPEGGVVSALSGEKPLDEIVFHDPTLGADVWMGLMARRDVHGFVGASPELNAGDTIRILSGPFADTVAKIETLQEGERLRILMDLMGQSVRMSVASNRVEKLK</sequence>
<reference evidence="4 5" key="1">
    <citation type="submission" date="2016-11" db="EMBL/GenBank/DDBJ databases">
        <authorList>
            <person name="Jaros S."/>
            <person name="Januszkiewicz K."/>
            <person name="Wedrychowicz H."/>
        </authorList>
    </citation>
    <scope>NUCLEOTIDE SEQUENCE [LARGE SCALE GENOMIC DNA]</scope>
    <source>
        <strain evidence="4 5">DSM 29431</strain>
    </source>
</reference>
<evidence type="ECO:0000313" key="4">
    <source>
        <dbReference type="EMBL" id="SHH59164.1"/>
    </source>
</evidence>
<dbReference type="GO" id="GO:0004713">
    <property type="term" value="F:protein tyrosine kinase activity"/>
    <property type="evidence" value="ECO:0007669"/>
    <property type="project" value="TreeGrafter"/>
</dbReference>
<dbReference type="Proteomes" id="UP000184221">
    <property type="component" value="Unassembled WGS sequence"/>
</dbReference>
<dbReference type="EMBL" id="FQXC01000003">
    <property type="protein sequence ID" value="SHH59164.1"/>
    <property type="molecule type" value="Genomic_DNA"/>
</dbReference>
<dbReference type="PANTHER" id="PTHR32309">
    <property type="entry name" value="TYROSINE-PROTEIN KINASE"/>
    <property type="match status" value="1"/>
</dbReference>
<keyword evidence="5" id="KW-1185">Reference proteome</keyword>
<accession>A0A1M5U867</accession>
<dbReference type="Pfam" id="PF13807">
    <property type="entry name" value="GNVR"/>
    <property type="match status" value="1"/>
</dbReference>
<dbReference type="OrthoDB" id="230260at2"/>
<name>A0A1M5U867_9RHOB</name>
<dbReference type="Gene3D" id="3.40.50.300">
    <property type="entry name" value="P-loop containing nucleotide triphosphate hydrolases"/>
    <property type="match status" value="1"/>
</dbReference>
<organism evidence="4 5">
    <name type="scientific">Marivita hallyeonensis</name>
    <dbReference type="NCBI Taxonomy" id="996342"/>
    <lineage>
        <taxon>Bacteria</taxon>
        <taxon>Pseudomonadati</taxon>
        <taxon>Pseudomonadota</taxon>
        <taxon>Alphaproteobacteria</taxon>
        <taxon>Rhodobacterales</taxon>
        <taxon>Roseobacteraceae</taxon>
        <taxon>Marivita</taxon>
    </lineage>
</organism>
<evidence type="ECO:0000256" key="1">
    <source>
        <dbReference type="SAM" id="Coils"/>
    </source>
</evidence>
<dbReference type="InterPro" id="IPR008991">
    <property type="entry name" value="Translation_prot_SH3-like_sf"/>
</dbReference>
<evidence type="ECO:0000259" key="3">
    <source>
        <dbReference type="Pfam" id="PF13807"/>
    </source>
</evidence>
<dbReference type="InterPro" id="IPR032807">
    <property type="entry name" value="GNVR"/>
</dbReference>